<sequence>MESTTVSSILLLSFFVSSIESYPLLHNFTALTGSVLTLPYKGHDRPFKFEWRLRDLTKVAISDPSTGVTYPSGPLEGRVHLNDSALIVTPLRLSDTGTYTILSEDNTGTEIGYSYYVEVRGTELPLLFLRDIPFPLFSLTPSLFFLEPMQAPTLYTDRYNDSSAIRLTCQASNNLHRNITYHWKTDVIQATNSTRAIILDIKDYMSVTCTVTDGVSKNSITIMVPLRDASYGLHPTIIFLSVLCMILITAITVYFVKKHCCDKQYKITCINPYRECFGGAGLV</sequence>
<dbReference type="PROSITE" id="PS50835">
    <property type="entry name" value="IG_LIKE"/>
    <property type="match status" value="1"/>
</dbReference>
<dbReference type="Proteomes" id="UP000140901">
    <property type="component" value="Genome"/>
</dbReference>
<keyword evidence="3 5" id="KW-0472">Membrane</keyword>
<keyword evidence="4" id="KW-0325">Glycoprotein</keyword>
<protein>
    <submittedName>
        <fullName evidence="7">ORF11</fullName>
    </submittedName>
</protein>
<evidence type="ECO:0000256" key="5">
    <source>
        <dbReference type="SAM" id="Phobius"/>
    </source>
</evidence>
<name>A0A191UM75_9ADEN</name>
<dbReference type="Gene3D" id="2.60.40.10">
    <property type="entry name" value="Immunoglobulins"/>
    <property type="match status" value="2"/>
</dbReference>
<proteinExistence type="predicted"/>
<evidence type="ECO:0000256" key="2">
    <source>
        <dbReference type="ARBA" id="ARBA00022729"/>
    </source>
</evidence>
<dbReference type="SUPFAM" id="SSF48726">
    <property type="entry name" value="Immunoglobulin"/>
    <property type="match status" value="2"/>
</dbReference>
<organism evidence="7 8">
    <name type="scientific">Fowl aviadenovirus 11</name>
    <dbReference type="NCBI Taxonomy" id="172857"/>
    <lineage>
        <taxon>Viruses</taxon>
        <taxon>Varidnaviria</taxon>
        <taxon>Bamfordvirae</taxon>
        <taxon>Preplasmiviricota</taxon>
        <taxon>Polisuviricotina</taxon>
        <taxon>Pharingeaviricetes</taxon>
        <taxon>Rowavirales</taxon>
        <taxon>Adenoviridae</taxon>
        <taxon>Aviadenovirus</taxon>
        <taxon>Aviadenovirus gallinae</taxon>
        <taxon>Fowl aviadenovirus D</taxon>
    </lineage>
</organism>
<dbReference type="InterPro" id="IPR013783">
    <property type="entry name" value="Ig-like_fold"/>
</dbReference>
<dbReference type="InterPro" id="IPR036179">
    <property type="entry name" value="Ig-like_dom_sf"/>
</dbReference>
<evidence type="ECO:0000313" key="8">
    <source>
        <dbReference type="Proteomes" id="UP000140901"/>
    </source>
</evidence>
<accession>A0A191UM75</accession>
<dbReference type="PANTHER" id="PTHR12080:SF55">
    <property type="entry name" value="LYMPHOCYTE FUNCTION-ASSOCIATED ANTIGEN 3"/>
    <property type="match status" value="1"/>
</dbReference>
<evidence type="ECO:0000256" key="1">
    <source>
        <dbReference type="ARBA" id="ARBA00004370"/>
    </source>
</evidence>
<dbReference type="EMBL" id="KT862812">
    <property type="protein sequence ID" value="ANJ02618.1"/>
    <property type="molecule type" value="Genomic_DNA"/>
</dbReference>
<keyword evidence="2" id="KW-0732">Signal</keyword>
<evidence type="ECO:0000259" key="6">
    <source>
        <dbReference type="PROSITE" id="PS50835"/>
    </source>
</evidence>
<evidence type="ECO:0000256" key="4">
    <source>
        <dbReference type="ARBA" id="ARBA00023180"/>
    </source>
</evidence>
<feature type="domain" description="Ig-like" evidence="6">
    <location>
        <begin position="152"/>
        <end position="221"/>
    </location>
</feature>
<dbReference type="PANTHER" id="PTHR12080">
    <property type="entry name" value="SIGNALING LYMPHOCYTIC ACTIVATION MOLECULE"/>
    <property type="match status" value="1"/>
</dbReference>
<dbReference type="InterPro" id="IPR007110">
    <property type="entry name" value="Ig-like_dom"/>
</dbReference>
<dbReference type="InterPro" id="IPR015631">
    <property type="entry name" value="CD2/SLAM_rcpt"/>
</dbReference>
<dbReference type="GO" id="GO:0016020">
    <property type="term" value="C:membrane"/>
    <property type="evidence" value="ECO:0007669"/>
    <property type="project" value="UniProtKB-SubCell"/>
</dbReference>
<keyword evidence="5" id="KW-0812">Transmembrane</keyword>
<keyword evidence="5" id="KW-1133">Transmembrane helix</keyword>
<feature type="transmembrane region" description="Helical" evidence="5">
    <location>
        <begin position="237"/>
        <end position="256"/>
    </location>
</feature>
<evidence type="ECO:0000256" key="3">
    <source>
        <dbReference type="ARBA" id="ARBA00023136"/>
    </source>
</evidence>
<reference evidence="7 8" key="1">
    <citation type="journal article" date="2016" name="J. Gen. Virol.">
        <title>Genetic diversity of species Fowl aviadenovirus D and Fowl aviadenovirus E.</title>
        <authorList>
            <person name="Marek A."/>
            <person name="Kajan G.L."/>
            <person name="Kosiol C."/>
            <person name="Benko M."/>
            <person name="Schachner A."/>
            <person name="Hess M."/>
        </authorList>
    </citation>
    <scope>NUCLEOTIDE SEQUENCE [LARGE SCALE GENOMIC DNA]</scope>
    <source>
        <strain evidence="7">380</strain>
    </source>
</reference>
<evidence type="ECO:0000313" key="7">
    <source>
        <dbReference type="EMBL" id="ANJ02618.1"/>
    </source>
</evidence>
<comment type="subcellular location">
    <subcellularLocation>
        <location evidence="1">Membrane</location>
    </subcellularLocation>
</comment>